<keyword evidence="3" id="KW-0862">Zinc</keyword>
<dbReference type="EMBL" id="KE504125">
    <property type="protein sequence ID" value="EPT04852.1"/>
    <property type="molecule type" value="Genomic_DNA"/>
</dbReference>
<dbReference type="InterPro" id="IPR001841">
    <property type="entry name" value="Znf_RING"/>
</dbReference>
<dbReference type="Gene3D" id="3.30.40.10">
    <property type="entry name" value="Zinc/RING finger domain, C3HC4 (zinc finger)"/>
    <property type="match status" value="1"/>
</dbReference>
<evidence type="ECO:0000259" key="6">
    <source>
        <dbReference type="PROSITE" id="PS50089"/>
    </source>
</evidence>
<dbReference type="Pfam" id="PF14634">
    <property type="entry name" value="zf-RING_5"/>
    <property type="match status" value="1"/>
</dbReference>
<dbReference type="eggNOG" id="ENOG502RBYM">
    <property type="taxonomic scope" value="Eukaryota"/>
</dbReference>
<protein>
    <recommendedName>
        <fullName evidence="6">RING-type domain-containing protein</fullName>
    </recommendedName>
</protein>
<dbReference type="AlphaFoldDB" id="S8EI77"/>
<sequence length="964" mass="103806">MLIIHPSSTCDICLDSYNWTTPTNAPHAIACGHIFCLRCLRLLHPSTCPLCRKAFQPDRIKKLHVDRPPTANVDEDRVQAEEFELIQHVALFFGENTPDEDVNTVLGEAEDWLALQGEDNPGSHRALRSAVAALHRFKTLQQENRVNKQTIRDLIEEYDRKIRTRDQDIQTSRTIEEHLLEEIHTMEDKWRVKVIFNGSGIPTRAELMTEPAPFAPASGENSEVPDVMSSLAVSSNAPTQVPGPSDLSRSLSQPLTHYPSSDMSRGHNMSNPLPAPPHMSRLQNLSNPLPAPPRPISPERLASIGRSPAPSIRNLYRTTSTSRVSVAQNAAGPSASPNGRSRFEDPRALRRDRNLPTGVLVPGAQQKVVPPRPGDQQNHSAPPGRTWNPLDAASAPPVPPTGAHTTEGGVPLRREQNEHGQSVYYQYGFVPGTGYAWFQVPYSQSQASVASTQSNATAGPSRNGAAAPSAAPGATARGRSIYEQPIVEDNSRAEAGPSSPNANRGHTPSRRSSQRHASSGAPAESEQLRAAPARRSHSGSYPSLSSMTLLNMPNPSSGTVSSVADRQDIMDILSVNTPRMTHSQPSPATTWGTVHSSQVPSRASHNPSNNPSLSDLGLMGLPEPTALVASSDDDSQSDSSGGDDGPSDSIDHDEFMTPRSRPLSYDRTVASPEHAPPSAHTHTTPGTGFLLNAGARHSSVHPTIRGPQELQAVTESLMRLVHVDQDGQGSQRHRSFESERFASSTPNPRDPSDAILGARTGVPLYSSRPQSIRPDMAYGSSSAAHSRSGSSHRLDREYMSDSEHAHGRAVHDEQRHHHSQTRHRSSRRQSSLSSEVVAVIPPAPVTAPGAYHRQPSAPSRVSEREPRSARFESPVYTHADTPREHRTHSSAPASAVDASASLSSLSLHQPQGGLQLSFMPSASGSSSAISATGQDSGIRAPAPQPLSSRSSSLLGGLWSVRSGR</sequence>
<dbReference type="InParanoid" id="S8EI77"/>
<dbReference type="PROSITE" id="PS00518">
    <property type="entry name" value="ZF_RING_1"/>
    <property type="match status" value="1"/>
</dbReference>
<keyword evidence="8" id="KW-1185">Reference proteome</keyword>
<dbReference type="InterPro" id="IPR017907">
    <property type="entry name" value="Znf_RING_CS"/>
</dbReference>
<feature type="compositionally biased region" description="Low complexity" evidence="5">
    <location>
        <begin position="453"/>
        <end position="479"/>
    </location>
</feature>
<feature type="compositionally biased region" description="Low complexity" evidence="5">
    <location>
        <begin position="946"/>
        <end position="964"/>
    </location>
</feature>
<feature type="compositionally biased region" description="Low complexity" evidence="5">
    <location>
        <begin position="828"/>
        <end position="850"/>
    </location>
</feature>
<keyword evidence="2 4" id="KW-0863">Zinc-finger</keyword>
<evidence type="ECO:0000313" key="7">
    <source>
        <dbReference type="EMBL" id="EPT04852.1"/>
    </source>
</evidence>
<feature type="compositionally biased region" description="Polar residues" evidence="5">
    <location>
        <begin position="316"/>
        <end position="328"/>
    </location>
</feature>
<evidence type="ECO:0000256" key="1">
    <source>
        <dbReference type="ARBA" id="ARBA00022723"/>
    </source>
</evidence>
<proteinExistence type="predicted"/>
<name>S8EI77_FOMSC</name>
<feature type="region of interest" description="Disordered" evidence="5">
    <location>
        <begin position="453"/>
        <end position="565"/>
    </location>
</feature>
<organism evidence="7 8">
    <name type="scientific">Fomitopsis schrenkii</name>
    <name type="common">Brown rot fungus</name>
    <dbReference type="NCBI Taxonomy" id="2126942"/>
    <lineage>
        <taxon>Eukaryota</taxon>
        <taxon>Fungi</taxon>
        <taxon>Dikarya</taxon>
        <taxon>Basidiomycota</taxon>
        <taxon>Agaricomycotina</taxon>
        <taxon>Agaricomycetes</taxon>
        <taxon>Polyporales</taxon>
        <taxon>Fomitopsis</taxon>
    </lineage>
</organism>
<feature type="compositionally biased region" description="Polar residues" evidence="5">
    <location>
        <begin position="538"/>
        <end position="564"/>
    </location>
</feature>
<feature type="compositionally biased region" description="Basic and acidic residues" evidence="5">
    <location>
        <begin position="861"/>
        <end position="870"/>
    </location>
</feature>
<accession>S8EI77</accession>
<reference evidence="7 8" key="1">
    <citation type="journal article" date="2012" name="Science">
        <title>The Paleozoic origin of enzymatic lignin decomposition reconstructed from 31 fungal genomes.</title>
        <authorList>
            <person name="Floudas D."/>
            <person name="Binder M."/>
            <person name="Riley R."/>
            <person name="Barry K."/>
            <person name="Blanchette R.A."/>
            <person name="Henrissat B."/>
            <person name="Martinez A.T."/>
            <person name="Otillar R."/>
            <person name="Spatafora J.W."/>
            <person name="Yadav J.S."/>
            <person name="Aerts A."/>
            <person name="Benoit I."/>
            <person name="Boyd A."/>
            <person name="Carlson A."/>
            <person name="Copeland A."/>
            <person name="Coutinho P.M."/>
            <person name="de Vries R.P."/>
            <person name="Ferreira P."/>
            <person name="Findley K."/>
            <person name="Foster B."/>
            <person name="Gaskell J."/>
            <person name="Glotzer D."/>
            <person name="Gorecki P."/>
            <person name="Heitman J."/>
            <person name="Hesse C."/>
            <person name="Hori C."/>
            <person name="Igarashi K."/>
            <person name="Jurgens J.A."/>
            <person name="Kallen N."/>
            <person name="Kersten P."/>
            <person name="Kohler A."/>
            <person name="Kuees U."/>
            <person name="Kumar T.K.A."/>
            <person name="Kuo A."/>
            <person name="LaButti K."/>
            <person name="Larrondo L.F."/>
            <person name="Lindquist E."/>
            <person name="Ling A."/>
            <person name="Lombard V."/>
            <person name="Lucas S."/>
            <person name="Lundell T."/>
            <person name="Martin R."/>
            <person name="McLaughlin D.J."/>
            <person name="Morgenstern I."/>
            <person name="Morin E."/>
            <person name="Murat C."/>
            <person name="Nagy L.G."/>
            <person name="Nolan M."/>
            <person name="Ohm R.A."/>
            <person name="Patyshakuliyeva A."/>
            <person name="Rokas A."/>
            <person name="Ruiz-Duenas F.J."/>
            <person name="Sabat G."/>
            <person name="Salamov A."/>
            <person name="Samejima M."/>
            <person name="Schmutz J."/>
            <person name="Slot J.C."/>
            <person name="St John F."/>
            <person name="Stenlid J."/>
            <person name="Sun H."/>
            <person name="Sun S."/>
            <person name="Syed K."/>
            <person name="Tsang A."/>
            <person name="Wiebenga A."/>
            <person name="Young D."/>
            <person name="Pisabarro A."/>
            <person name="Eastwood D.C."/>
            <person name="Martin F."/>
            <person name="Cullen D."/>
            <person name="Grigoriev I.V."/>
            <person name="Hibbett D.S."/>
        </authorList>
    </citation>
    <scope>NUCLEOTIDE SEQUENCE</scope>
    <source>
        <strain evidence="8">FP-58527</strain>
    </source>
</reference>
<feature type="region of interest" description="Disordered" evidence="5">
    <location>
        <begin position="577"/>
        <end position="693"/>
    </location>
</feature>
<feature type="compositionally biased region" description="Polar residues" evidence="5">
    <location>
        <begin position="577"/>
        <end position="613"/>
    </location>
</feature>
<feature type="compositionally biased region" description="Basic residues" evidence="5">
    <location>
        <begin position="816"/>
        <end position="827"/>
    </location>
</feature>
<dbReference type="GO" id="GO:0008270">
    <property type="term" value="F:zinc ion binding"/>
    <property type="evidence" value="ECO:0007669"/>
    <property type="project" value="UniProtKB-KW"/>
</dbReference>
<keyword evidence="1" id="KW-0479">Metal-binding</keyword>
<evidence type="ECO:0000256" key="3">
    <source>
        <dbReference type="ARBA" id="ARBA00022833"/>
    </source>
</evidence>
<evidence type="ECO:0000256" key="2">
    <source>
        <dbReference type="ARBA" id="ARBA00022771"/>
    </source>
</evidence>
<dbReference type="HOGENOM" id="CLU_321079_0_0_1"/>
<feature type="region of interest" description="Disordered" evidence="5">
    <location>
        <begin position="725"/>
        <end position="896"/>
    </location>
</feature>
<evidence type="ECO:0000256" key="5">
    <source>
        <dbReference type="SAM" id="MobiDB-lite"/>
    </source>
</evidence>
<feature type="region of interest" description="Disordered" evidence="5">
    <location>
        <begin position="233"/>
        <end position="410"/>
    </location>
</feature>
<evidence type="ECO:0000313" key="8">
    <source>
        <dbReference type="Proteomes" id="UP000015241"/>
    </source>
</evidence>
<feature type="compositionally biased region" description="Polar residues" evidence="5">
    <location>
        <begin position="247"/>
        <end position="271"/>
    </location>
</feature>
<dbReference type="OrthoDB" id="6105938at2759"/>
<dbReference type="STRING" id="743788.S8EI77"/>
<gene>
    <name evidence="7" type="ORF">FOMPIDRAFT_153353</name>
</gene>
<feature type="compositionally biased region" description="Low complexity" evidence="5">
    <location>
        <begin position="779"/>
        <end position="791"/>
    </location>
</feature>
<evidence type="ECO:0000256" key="4">
    <source>
        <dbReference type="PROSITE-ProRule" id="PRU00175"/>
    </source>
</evidence>
<feature type="compositionally biased region" description="Basic and acidic residues" evidence="5">
    <location>
        <begin position="341"/>
        <end position="354"/>
    </location>
</feature>
<dbReference type="SMART" id="SM00184">
    <property type="entry name" value="RING"/>
    <property type="match status" value="1"/>
</dbReference>
<dbReference type="SUPFAM" id="SSF57850">
    <property type="entry name" value="RING/U-box"/>
    <property type="match status" value="1"/>
</dbReference>
<dbReference type="Proteomes" id="UP000015241">
    <property type="component" value="Unassembled WGS sequence"/>
</dbReference>
<feature type="domain" description="RING-type" evidence="6">
    <location>
        <begin position="10"/>
        <end position="52"/>
    </location>
</feature>
<feature type="region of interest" description="Disordered" evidence="5">
    <location>
        <begin position="912"/>
        <end position="964"/>
    </location>
</feature>
<feature type="compositionally biased region" description="Basic and acidic residues" evidence="5">
    <location>
        <begin position="792"/>
        <end position="815"/>
    </location>
</feature>
<feature type="compositionally biased region" description="Low complexity" evidence="5">
    <location>
        <begin position="912"/>
        <end position="931"/>
    </location>
</feature>
<dbReference type="InterPro" id="IPR013083">
    <property type="entry name" value="Znf_RING/FYVE/PHD"/>
</dbReference>
<dbReference type="PROSITE" id="PS50089">
    <property type="entry name" value="ZF_RING_2"/>
    <property type="match status" value="1"/>
</dbReference>